<dbReference type="RefSeq" id="XP_003228764.1">
    <property type="nucleotide sequence ID" value="XM_003228716.4"/>
</dbReference>
<reference evidence="11" key="1">
    <citation type="submission" date="2009-12" db="EMBL/GenBank/DDBJ databases">
        <title>The Genome Sequence of Anolis carolinensis (Green Anole Lizard).</title>
        <authorList>
            <consortium name="The Genome Sequencing Platform"/>
            <person name="Di Palma F."/>
            <person name="Alfoldi J."/>
            <person name="Heiman D."/>
            <person name="Young S."/>
            <person name="Grabherr M."/>
            <person name="Johnson J."/>
            <person name="Lander E.S."/>
            <person name="Lindblad-Toh K."/>
        </authorList>
    </citation>
    <scope>NUCLEOTIDE SEQUENCE [LARGE SCALE GENOMIC DNA]</scope>
    <source>
        <strain evidence="11">JBL SC #1</strain>
    </source>
</reference>
<feature type="binding site" evidence="8">
    <location>
        <position position="104"/>
    </location>
    <ligand>
        <name>Fe cation</name>
        <dbReference type="ChEBI" id="CHEBI:24875"/>
        <label>1</label>
    </ligand>
</feature>
<evidence type="ECO:0000256" key="3">
    <source>
        <dbReference type="ARBA" id="ARBA00022723"/>
    </source>
</evidence>
<keyword evidence="4" id="KW-0560">Oxidoreductase</keyword>
<dbReference type="PANTHER" id="PTHR11431">
    <property type="entry name" value="FERRITIN"/>
    <property type="match status" value="1"/>
</dbReference>
<dbReference type="AlphaFoldDB" id="H9GQV1"/>
<evidence type="ECO:0000313" key="12">
    <source>
        <dbReference type="Proteomes" id="UP000001646"/>
    </source>
</evidence>
<dbReference type="eggNOG" id="KOG2332">
    <property type="taxonomic scope" value="Eukaryota"/>
</dbReference>
<keyword evidence="5 8" id="KW-0408">Iron</keyword>
<comment type="function">
    <text evidence="9">Stores iron in a soluble, non-toxic, readily available form. Important for iron homeostasis. Iron is taken up in the ferrous form and deposited as ferric hydroxides after oxidation.</text>
</comment>
<comment type="function">
    <text evidence="6">Stores iron in a soluble, non-toxic, readily available form. Important for iron homeostasis. Has ferroxidase activity. Iron is taken up in the ferrous form and deposited as ferric hydroxides after oxidation.</text>
</comment>
<dbReference type="Pfam" id="PF00210">
    <property type="entry name" value="Ferritin"/>
    <property type="match status" value="1"/>
</dbReference>
<feature type="binding site" evidence="8">
    <location>
        <position position="137"/>
    </location>
    <ligand>
        <name>Fe cation</name>
        <dbReference type="ChEBI" id="CHEBI:24875"/>
        <label>1</label>
    </ligand>
</feature>
<evidence type="ECO:0000259" key="10">
    <source>
        <dbReference type="PROSITE" id="PS50905"/>
    </source>
</evidence>
<dbReference type="OrthoDB" id="186462at2759"/>
<dbReference type="InterPro" id="IPR012347">
    <property type="entry name" value="Ferritin-like"/>
</dbReference>
<reference evidence="11" key="2">
    <citation type="submission" date="2025-08" db="UniProtKB">
        <authorList>
            <consortium name="Ensembl"/>
        </authorList>
    </citation>
    <scope>IDENTIFICATION</scope>
</reference>
<dbReference type="GeneID" id="100555888"/>
<dbReference type="GeneTree" id="ENSGT00940000169034"/>
<dbReference type="GO" id="GO:0008199">
    <property type="term" value="F:ferric iron binding"/>
    <property type="evidence" value="ECO:0000318"/>
    <property type="project" value="GO_Central"/>
</dbReference>
<evidence type="ECO:0000256" key="2">
    <source>
        <dbReference type="ARBA" id="ARBA00022434"/>
    </source>
</evidence>
<dbReference type="InParanoid" id="H9GQV1"/>
<feature type="binding site" evidence="8">
    <location>
        <position position="24"/>
    </location>
    <ligand>
        <name>Fe cation</name>
        <dbReference type="ChEBI" id="CHEBI:24875"/>
        <label>1</label>
    </ligand>
</feature>
<protein>
    <recommendedName>
        <fullName evidence="9">Ferritin</fullName>
    </recommendedName>
</protein>
<dbReference type="GO" id="GO:0006879">
    <property type="term" value="P:intracellular iron ion homeostasis"/>
    <property type="evidence" value="ECO:0007669"/>
    <property type="project" value="UniProtKB-KW"/>
</dbReference>
<dbReference type="CDD" id="cd01056">
    <property type="entry name" value="Euk_Ferritin"/>
    <property type="match status" value="1"/>
</dbReference>
<evidence type="ECO:0000256" key="5">
    <source>
        <dbReference type="ARBA" id="ARBA00023004"/>
    </source>
</evidence>
<dbReference type="Ensembl" id="ENSACAT00000024507.2">
    <property type="protein sequence ID" value="ENSACAP00000018418.2"/>
    <property type="gene ID" value="ENSACAG00000027008.2"/>
</dbReference>
<dbReference type="GO" id="GO:0006826">
    <property type="term" value="P:iron ion transport"/>
    <property type="evidence" value="ECO:0007669"/>
    <property type="project" value="InterPro"/>
</dbReference>
<dbReference type="SUPFAM" id="SSF47240">
    <property type="entry name" value="Ferritin-like"/>
    <property type="match status" value="1"/>
</dbReference>
<dbReference type="GO" id="GO:0004322">
    <property type="term" value="F:ferroxidase activity"/>
    <property type="evidence" value="ECO:0007669"/>
    <property type="project" value="UniProtKB-EC"/>
</dbReference>
<dbReference type="STRING" id="28377.ENSACAP00000018418"/>
<proteinExistence type="inferred from homology"/>
<dbReference type="Gene3D" id="1.20.1260.10">
    <property type="match status" value="1"/>
</dbReference>
<accession>H9GQV1</accession>
<organism evidence="11 12">
    <name type="scientific">Anolis carolinensis</name>
    <name type="common">Green anole</name>
    <name type="synonym">American chameleon</name>
    <dbReference type="NCBI Taxonomy" id="28377"/>
    <lineage>
        <taxon>Eukaryota</taxon>
        <taxon>Metazoa</taxon>
        <taxon>Chordata</taxon>
        <taxon>Craniata</taxon>
        <taxon>Vertebrata</taxon>
        <taxon>Euteleostomi</taxon>
        <taxon>Lepidosauria</taxon>
        <taxon>Squamata</taxon>
        <taxon>Bifurcata</taxon>
        <taxon>Unidentata</taxon>
        <taxon>Episquamata</taxon>
        <taxon>Toxicofera</taxon>
        <taxon>Iguania</taxon>
        <taxon>Dactyloidae</taxon>
        <taxon>Anolis</taxon>
    </lineage>
</organism>
<dbReference type="Bgee" id="ENSACAG00000027008">
    <property type="expression patterns" value="Expressed in adrenal gland and 6 other cell types or tissues"/>
</dbReference>
<dbReference type="InterPro" id="IPR008331">
    <property type="entry name" value="Ferritin_DPS_dom"/>
</dbReference>
<comment type="similarity">
    <text evidence="1 9">Belongs to the ferritin family.</text>
</comment>
<sequence length="175" mass="19897">MGSQVNQNYHVECEAAVNCVANLELYASYAYLSMSHYFKRDDVALKHVADFFSKESLKKSADAEAFLKYQNKRGGCIMLKDIQKPEKDEWENSLVAFESALRLERILNQALLDLHHLALQKGDPHMCDFLKSFLEDQVATVKEMGGHVSNLRRLEVPHNGLGEHLFDQHSLGEST</sequence>
<keyword evidence="3 8" id="KW-0479">Metal-binding</keyword>
<name>H9GQV1_ANOCA</name>
<keyword evidence="12" id="KW-1185">Reference proteome</keyword>
<evidence type="ECO:0000256" key="6">
    <source>
        <dbReference type="ARBA" id="ARBA00025111"/>
    </source>
</evidence>
<reference evidence="11" key="3">
    <citation type="submission" date="2025-09" db="UniProtKB">
        <authorList>
            <consortium name="Ensembl"/>
        </authorList>
    </citation>
    <scope>IDENTIFICATION</scope>
</reference>
<evidence type="ECO:0000256" key="1">
    <source>
        <dbReference type="ARBA" id="ARBA00007513"/>
    </source>
</evidence>
<dbReference type="HOGENOM" id="CLU_065681_4_0_1"/>
<keyword evidence="2 9" id="KW-0409">Iron storage</keyword>
<evidence type="ECO:0000313" key="11">
    <source>
        <dbReference type="Ensembl" id="ENSACAP00000018418.2"/>
    </source>
</evidence>
<dbReference type="InterPro" id="IPR001519">
    <property type="entry name" value="Ferritin"/>
</dbReference>
<evidence type="ECO:0000256" key="9">
    <source>
        <dbReference type="RuleBase" id="RU361145"/>
    </source>
</evidence>
<dbReference type="PANTHER" id="PTHR11431:SF54">
    <property type="entry name" value="FERRITIN"/>
    <property type="match status" value="1"/>
</dbReference>
<dbReference type="PROSITE" id="PS50905">
    <property type="entry name" value="FERRITIN_LIKE"/>
    <property type="match status" value="1"/>
</dbReference>
<comment type="catalytic activity">
    <reaction evidence="7">
        <text>4 Fe(2+) + O2 + 4 H(+) = 4 Fe(3+) + 2 H2O</text>
        <dbReference type="Rhea" id="RHEA:11148"/>
        <dbReference type="ChEBI" id="CHEBI:15377"/>
        <dbReference type="ChEBI" id="CHEBI:15378"/>
        <dbReference type="ChEBI" id="CHEBI:15379"/>
        <dbReference type="ChEBI" id="CHEBI:29033"/>
        <dbReference type="ChEBI" id="CHEBI:29034"/>
        <dbReference type="EC" id="1.16.3.1"/>
    </reaction>
</comment>
<evidence type="ECO:0000256" key="8">
    <source>
        <dbReference type="PIRSR" id="PIRSR601519-1"/>
    </source>
</evidence>
<gene>
    <name evidence="11" type="primary">LOC100555888</name>
</gene>
<evidence type="ECO:0000256" key="4">
    <source>
        <dbReference type="ARBA" id="ARBA00023002"/>
    </source>
</evidence>
<dbReference type="Proteomes" id="UP000001646">
    <property type="component" value="Unplaced"/>
</dbReference>
<dbReference type="InterPro" id="IPR009078">
    <property type="entry name" value="Ferritin-like_SF"/>
</dbReference>
<dbReference type="FunFam" id="1.20.1260.10:FF:000002">
    <property type="entry name" value="Ferritin, mitochondrial"/>
    <property type="match status" value="1"/>
</dbReference>
<feature type="domain" description="Ferritin-like diiron" evidence="10">
    <location>
        <begin position="7"/>
        <end position="155"/>
    </location>
</feature>
<dbReference type="InterPro" id="IPR009040">
    <property type="entry name" value="Ferritin-like_diiron"/>
</dbReference>
<dbReference type="GO" id="GO:0008198">
    <property type="term" value="F:ferrous iron binding"/>
    <property type="evidence" value="ECO:0000318"/>
    <property type="project" value="GO_Central"/>
</dbReference>
<dbReference type="KEGG" id="acs:100555888"/>
<evidence type="ECO:0000256" key="7">
    <source>
        <dbReference type="ARBA" id="ARBA00047990"/>
    </source>
</evidence>
<dbReference type="GO" id="GO:0005737">
    <property type="term" value="C:cytoplasm"/>
    <property type="evidence" value="ECO:0000318"/>
    <property type="project" value="GO_Central"/>
</dbReference>